<dbReference type="PANTHER" id="PTHR43731">
    <property type="entry name" value="RHOMBOID PROTEASE"/>
    <property type="match status" value="1"/>
</dbReference>
<protein>
    <submittedName>
        <fullName evidence="8">Rhomboid family intramembrane serine protease</fullName>
    </submittedName>
</protein>
<evidence type="ECO:0000256" key="3">
    <source>
        <dbReference type="ARBA" id="ARBA00022989"/>
    </source>
</evidence>
<keyword evidence="8" id="KW-0378">Hydrolase</keyword>
<dbReference type="Proteomes" id="UP000244754">
    <property type="component" value="Chromosome"/>
</dbReference>
<dbReference type="GO" id="GO:0016020">
    <property type="term" value="C:membrane"/>
    <property type="evidence" value="ECO:0007669"/>
    <property type="project" value="UniProtKB-SubCell"/>
</dbReference>
<keyword evidence="4 6" id="KW-0472">Membrane</keyword>
<feature type="transmembrane region" description="Helical" evidence="6">
    <location>
        <begin position="144"/>
        <end position="164"/>
    </location>
</feature>
<dbReference type="AlphaFoldDB" id="A0A2S0WFL6"/>
<feature type="transmembrane region" description="Helical" evidence="6">
    <location>
        <begin position="71"/>
        <end position="94"/>
    </location>
</feature>
<evidence type="ECO:0000313" key="8">
    <source>
        <dbReference type="EMBL" id="AWB84577.1"/>
    </source>
</evidence>
<feature type="transmembrane region" description="Helical" evidence="6">
    <location>
        <begin position="170"/>
        <end position="190"/>
    </location>
</feature>
<feature type="compositionally biased region" description="Pro residues" evidence="5">
    <location>
        <begin position="1"/>
        <end position="12"/>
    </location>
</feature>
<evidence type="ECO:0000256" key="2">
    <source>
        <dbReference type="ARBA" id="ARBA00022692"/>
    </source>
</evidence>
<feature type="transmembrane region" description="Helical" evidence="6">
    <location>
        <begin position="114"/>
        <end position="137"/>
    </location>
</feature>
<dbReference type="OrthoDB" id="465874at2"/>
<keyword evidence="3 6" id="KW-1133">Transmembrane helix</keyword>
<dbReference type="InterPro" id="IPR022764">
    <property type="entry name" value="Peptidase_S54_rhomboid_dom"/>
</dbReference>
<dbReference type="RefSeq" id="WP_108404586.1">
    <property type="nucleotide sequence ID" value="NZ_CP026948.1"/>
</dbReference>
<keyword evidence="8" id="KW-0645">Protease</keyword>
<feature type="transmembrane region" description="Helical" evidence="6">
    <location>
        <begin position="221"/>
        <end position="242"/>
    </location>
</feature>
<keyword evidence="9" id="KW-1185">Reference proteome</keyword>
<evidence type="ECO:0000313" key="9">
    <source>
        <dbReference type="Proteomes" id="UP000244754"/>
    </source>
</evidence>
<dbReference type="Gene3D" id="1.20.1540.10">
    <property type="entry name" value="Rhomboid-like"/>
    <property type="match status" value="1"/>
</dbReference>
<dbReference type="GO" id="GO:0006508">
    <property type="term" value="P:proteolysis"/>
    <property type="evidence" value="ECO:0007669"/>
    <property type="project" value="UniProtKB-KW"/>
</dbReference>
<evidence type="ECO:0000256" key="5">
    <source>
        <dbReference type="SAM" id="MobiDB-lite"/>
    </source>
</evidence>
<gene>
    <name evidence="8" type="ORF">C3E79_08850</name>
</gene>
<evidence type="ECO:0000259" key="7">
    <source>
        <dbReference type="Pfam" id="PF01694"/>
    </source>
</evidence>
<keyword evidence="2 6" id="KW-0812">Transmembrane</keyword>
<feature type="domain" description="Peptidase S54 rhomboid" evidence="7">
    <location>
        <begin position="109"/>
        <end position="240"/>
    </location>
</feature>
<feature type="transmembrane region" description="Helical" evidence="6">
    <location>
        <begin position="197"/>
        <end position="215"/>
    </location>
</feature>
<dbReference type="GO" id="GO:0004252">
    <property type="term" value="F:serine-type endopeptidase activity"/>
    <property type="evidence" value="ECO:0007669"/>
    <property type="project" value="InterPro"/>
</dbReference>
<evidence type="ECO:0000256" key="6">
    <source>
        <dbReference type="SAM" id="Phobius"/>
    </source>
</evidence>
<proteinExistence type="predicted"/>
<feature type="region of interest" description="Disordered" evidence="5">
    <location>
        <begin position="1"/>
        <end position="27"/>
    </location>
</feature>
<dbReference type="SUPFAM" id="SSF144091">
    <property type="entry name" value="Rhomboid-like"/>
    <property type="match status" value="1"/>
</dbReference>
<accession>A0A2S0WFL6</accession>
<comment type="subcellular location">
    <subcellularLocation>
        <location evidence="1">Membrane</location>
        <topology evidence="1">Multi-pass membrane protein</topology>
    </subcellularLocation>
</comment>
<dbReference type="InterPro" id="IPR035952">
    <property type="entry name" value="Rhomboid-like_sf"/>
</dbReference>
<organism evidence="8 9">
    <name type="scientific">Corynebacterium liangguodongii</name>
    <dbReference type="NCBI Taxonomy" id="2079535"/>
    <lineage>
        <taxon>Bacteria</taxon>
        <taxon>Bacillati</taxon>
        <taxon>Actinomycetota</taxon>
        <taxon>Actinomycetes</taxon>
        <taxon>Mycobacteriales</taxon>
        <taxon>Corynebacteriaceae</taxon>
        <taxon>Corynebacterium</taxon>
    </lineage>
</organism>
<dbReference type="Pfam" id="PF01694">
    <property type="entry name" value="Rhomboid"/>
    <property type="match status" value="1"/>
</dbReference>
<dbReference type="EMBL" id="CP026948">
    <property type="protein sequence ID" value="AWB84577.1"/>
    <property type="molecule type" value="Genomic_DNA"/>
</dbReference>
<reference evidence="9" key="1">
    <citation type="submission" date="2018-01" db="EMBL/GenBank/DDBJ databases">
        <authorList>
            <person name="Li J."/>
        </authorList>
    </citation>
    <scope>NUCLEOTIDE SEQUENCE [LARGE SCALE GENOMIC DNA]</scope>
    <source>
        <strain evidence="9">2184</strain>
    </source>
</reference>
<sequence length="264" mass="27980">MTSNYPLPPNSPRRPRGSAPYGAGYGPGVGPGYGPGYGAPPPQRRGGGRLAPPASQYALTAKQKRASGFRFAFGFLAVIWGVFIVNEVFFLGALKAFGVHPLDANTLLLIFTSPLLHANVSHIISNSIPGAIFCFLIGYSGARVFWEVTGIVTVIAGLGTWVFGGIGTNHIGASGLIYGWLAYLVVRGFFNRSAQQIALGVILGFFYSGLIWGVLPGTEGVSWQGHLFGAIGGIVAGMAITSDDPPELRERRARRQTGRGPRYA</sequence>
<dbReference type="InterPro" id="IPR050925">
    <property type="entry name" value="Rhomboid_protease_S54"/>
</dbReference>
<evidence type="ECO:0000256" key="4">
    <source>
        <dbReference type="ARBA" id="ARBA00023136"/>
    </source>
</evidence>
<dbReference type="KEGG" id="clia:C3E79_08850"/>
<evidence type="ECO:0000256" key="1">
    <source>
        <dbReference type="ARBA" id="ARBA00004141"/>
    </source>
</evidence>
<dbReference type="PANTHER" id="PTHR43731:SF9">
    <property type="entry name" value="SLR1461 PROTEIN"/>
    <property type="match status" value="1"/>
</dbReference>
<feature type="region of interest" description="Disordered" evidence="5">
    <location>
        <begin position="245"/>
        <end position="264"/>
    </location>
</feature>
<name>A0A2S0WFL6_9CORY</name>